<dbReference type="HOGENOM" id="CLU_128586_1_0_5"/>
<dbReference type="Gene3D" id="1.10.1220.10">
    <property type="entry name" value="Met repressor-like"/>
    <property type="match status" value="1"/>
</dbReference>
<evidence type="ECO:0000313" key="2">
    <source>
        <dbReference type="Proteomes" id="UP000001399"/>
    </source>
</evidence>
<protein>
    <recommendedName>
        <fullName evidence="3">TraJ protein</fullName>
    </recommendedName>
</protein>
<gene>
    <name evidence="1" type="ordered locus">Rvan_1774</name>
</gene>
<evidence type="ECO:0000313" key="1">
    <source>
        <dbReference type="EMBL" id="ADP71020.1"/>
    </source>
</evidence>
<dbReference type="InterPro" id="IPR013321">
    <property type="entry name" value="Arc_rbn_hlx_hlx"/>
</dbReference>
<sequence>MAYKIPSEPRDRTRPLKTFVSPRERVAIETRAQAAGLSVSAYLRAAALGVRLTSVHDQKAILALLQLNADQGRLGGLLKLWLVSRAGVGAGPGEVRRLLHDIETVQIQLRALIDRL</sequence>
<dbReference type="KEGG" id="rva:Rvan_1774"/>
<dbReference type="EMBL" id="CP002292">
    <property type="protein sequence ID" value="ADP71020.1"/>
    <property type="molecule type" value="Genomic_DNA"/>
</dbReference>
<dbReference type="Proteomes" id="UP000001399">
    <property type="component" value="Chromosome"/>
</dbReference>
<dbReference type="InterPro" id="IPR053842">
    <property type="entry name" value="NikA-like"/>
</dbReference>
<dbReference type="AlphaFoldDB" id="E3HZI5"/>
<dbReference type="eggNOG" id="ENOG5031AZX">
    <property type="taxonomic scope" value="Bacteria"/>
</dbReference>
<name>E3HZI5_RHOVT</name>
<reference evidence="2" key="1">
    <citation type="journal article" date="2011" name="J. Bacteriol.">
        <title>Genome sequences of eight morphologically diverse alphaproteobacteria.</title>
        <authorList>
            <consortium name="US DOE Joint Genome Institute"/>
            <person name="Brown P.J."/>
            <person name="Kysela D.T."/>
            <person name="Buechlein A."/>
            <person name="Hemmerich C."/>
            <person name="Brun Y.V."/>
        </authorList>
    </citation>
    <scope>NUCLEOTIDE SEQUENCE [LARGE SCALE GENOMIC DNA]</scope>
    <source>
        <strain evidence="2">ATCC 17100 / ATH 3.1.1 / DSM 162 / LMG 4299</strain>
    </source>
</reference>
<accession>E3HZI5</accession>
<organism evidence="1 2">
    <name type="scientific">Rhodomicrobium vannielii (strain ATCC 17100 / DSM 162 / LMG 4299 / NCIMB 10020 / ATH 3.1.1)</name>
    <dbReference type="NCBI Taxonomy" id="648757"/>
    <lineage>
        <taxon>Bacteria</taxon>
        <taxon>Pseudomonadati</taxon>
        <taxon>Pseudomonadota</taxon>
        <taxon>Alphaproteobacteria</taxon>
        <taxon>Hyphomicrobiales</taxon>
        <taxon>Hyphomicrobiaceae</taxon>
        <taxon>Rhodomicrobium</taxon>
    </lineage>
</organism>
<dbReference type="GO" id="GO:0006355">
    <property type="term" value="P:regulation of DNA-templated transcription"/>
    <property type="evidence" value="ECO:0007669"/>
    <property type="project" value="InterPro"/>
</dbReference>
<keyword evidence="2" id="KW-1185">Reference proteome</keyword>
<dbReference type="Pfam" id="PF21983">
    <property type="entry name" value="NikA-like"/>
    <property type="match status" value="1"/>
</dbReference>
<dbReference type="OrthoDB" id="7595056at2"/>
<dbReference type="RefSeq" id="WP_013419413.1">
    <property type="nucleotide sequence ID" value="NC_014664.1"/>
</dbReference>
<proteinExistence type="predicted"/>
<evidence type="ECO:0008006" key="3">
    <source>
        <dbReference type="Google" id="ProtNLM"/>
    </source>
</evidence>